<dbReference type="InterPro" id="IPR000980">
    <property type="entry name" value="SH2"/>
</dbReference>
<keyword evidence="16" id="KW-1185">Reference proteome</keyword>
<comment type="caution">
    <text evidence="15">The sequence shown here is derived from an EMBL/GenBank/DDBJ whole genome shotgun (WGS) entry which is preliminary data.</text>
</comment>
<keyword evidence="9 13" id="KW-0010">Activator</keyword>
<keyword evidence="10 13" id="KW-0804">Transcription</keyword>
<dbReference type="InterPro" id="IPR013801">
    <property type="entry name" value="STAT_TF_DNA-bd"/>
</dbReference>
<keyword evidence="6 12" id="KW-0727">SH2 domain</keyword>
<keyword evidence="7 13" id="KW-0805">Transcription regulation</keyword>
<keyword evidence="11 13" id="KW-0539">Nucleus</keyword>
<evidence type="ECO:0000256" key="12">
    <source>
        <dbReference type="PROSITE-ProRule" id="PRU00191"/>
    </source>
</evidence>
<feature type="domain" description="SH2" evidence="14">
    <location>
        <begin position="571"/>
        <end position="623"/>
    </location>
</feature>
<accession>A0A9Q1DVL0</accession>
<dbReference type="GO" id="GO:0005634">
    <property type="term" value="C:nucleus"/>
    <property type="evidence" value="ECO:0007669"/>
    <property type="project" value="UniProtKB-SubCell"/>
</dbReference>
<dbReference type="FunFam" id="1.20.1050.20:FF:000001">
    <property type="entry name" value="Signal transducer and activator of transcription"/>
    <property type="match status" value="1"/>
</dbReference>
<evidence type="ECO:0000256" key="11">
    <source>
        <dbReference type="ARBA" id="ARBA00023242"/>
    </source>
</evidence>
<dbReference type="InterPro" id="IPR001217">
    <property type="entry name" value="STAT"/>
</dbReference>
<dbReference type="InterPro" id="IPR013800">
    <property type="entry name" value="STAT_TF_alpha"/>
</dbReference>
<dbReference type="SUPFAM" id="SSF48092">
    <property type="entry name" value="Transcription factor STAT-4 N-domain"/>
    <property type="match status" value="1"/>
</dbReference>
<sequence>MNQWEEVQKLDVGFQEQVANLYKNLPMELRHVLATWIESQDWETASTHEPVAVVLNSSLLTELEKQYSHHHSLLHRHMLRRIKEQLQETYKGSPLSMARDIATILSEEKRIIAMAGEMEQGSQEMCKQSSPVPERHKHIDSQVAITSFRLQRLDQEIKGMVDMQDDFDSRYRKVFSGDLANGDPECQKQETVELQMIFNELDSKRKEVLAEMMAVIIDIDVLMKSVLALELKDWKRHQQLACIGGPSSTELDQLQNWFTITAQSLFQIKRQLDKLSELGSKVTYVNDPVTQQKAQLEEQVIHLISHLIKSSFVVELQPCMSNLSQRPLIIKTMTHFSSKVRLLVRLPEVDYQLKVKISFDKDCPPQGSRHFTMLGKDEKVMDVEPSNGCLSAEFKCLELKSVNGMKGHEVRQTHNPSEGFLTVTEELHAISYQAQFCMQGLTMDLETSSLPLVVISNGIQMASGWASVMWYNMLTDEPKNLSFFSSPSSSSWSQLSEVLHWQFSSSVGLGLNREQLSMLGNKLLGPQTSYNDCQVSLAMFCKEHLPKRTFSFWTWLDSILDLIKKHLQPLWMDGFIMGFVTKESEKSLLEGREVGTFLLRFSESHLGGITFTWVDNCSEGRVKLSSVVPYTKSRLPMPFANIVCEYKLIIDGVLIEPLKFLYPRTPVEEAFGKHCITPLVEGNASALTFPYVHSDLLPISILPTTKLTDSPHPVMPAGSPWSPNLENILDDLLNDNEMCNL</sequence>
<evidence type="ECO:0000256" key="3">
    <source>
        <dbReference type="ARBA" id="ARBA00005586"/>
    </source>
</evidence>
<evidence type="ECO:0000313" key="16">
    <source>
        <dbReference type="Proteomes" id="UP001152803"/>
    </source>
</evidence>
<dbReference type="Pfam" id="PF00017">
    <property type="entry name" value="SH2"/>
    <property type="match status" value="1"/>
</dbReference>
<evidence type="ECO:0000259" key="14">
    <source>
        <dbReference type="PROSITE" id="PS50001"/>
    </source>
</evidence>
<dbReference type="Pfam" id="PF21354">
    <property type="entry name" value="STAT_linker"/>
    <property type="match status" value="1"/>
</dbReference>
<evidence type="ECO:0000256" key="8">
    <source>
        <dbReference type="ARBA" id="ARBA00023125"/>
    </source>
</evidence>
<evidence type="ECO:0000256" key="4">
    <source>
        <dbReference type="ARBA" id="ARBA00022490"/>
    </source>
</evidence>
<dbReference type="InterPro" id="IPR036860">
    <property type="entry name" value="SH2_dom_sf"/>
</dbReference>
<dbReference type="Gene3D" id="1.10.238.10">
    <property type="entry name" value="EF-hand"/>
    <property type="match status" value="1"/>
</dbReference>
<dbReference type="GO" id="GO:0003700">
    <property type="term" value="F:DNA-binding transcription factor activity"/>
    <property type="evidence" value="ECO:0007669"/>
    <property type="project" value="InterPro"/>
</dbReference>
<evidence type="ECO:0000256" key="1">
    <source>
        <dbReference type="ARBA" id="ARBA00004123"/>
    </source>
</evidence>
<comment type="similarity">
    <text evidence="3 13">Belongs to the transcription factor STAT family.</text>
</comment>
<evidence type="ECO:0000256" key="5">
    <source>
        <dbReference type="ARBA" id="ARBA00022553"/>
    </source>
</evidence>
<evidence type="ECO:0000256" key="9">
    <source>
        <dbReference type="ARBA" id="ARBA00023159"/>
    </source>
</evidence>
<dbReference type="FunFam" id="2.60.40.630:FF:000001">
    <property type="entry name" value="Signal transducer and activator of transcription"/>
    <property type="match status" value="1"/>
</dbReference>
<dbReference type="Gene3D" id="1.10.532.10">
    <property type="entry name" value="STAT transcription factor, N-terminal domain"/>
    <property type="match status" value="1"/>
</dbReference>
<evidence type="ECO:0000256" key="2">
    <source>
        <dbReference type="ARBA" id="ARBA00004496"/>
    </source>
</evidence>
<dbReference type="SMART" id="SM00964">
    <property type="entry name" value="STAT_int"/>
    <property type="match status" value="1"/>
</dbReference>
<keyword evidence="8 13" id="KW-0238">DNA-binding</keyword>
<evidence type="ECO:0000256" key="13">
    <source>
        <dbReference type="RuleBase" id="RU046415"/>
    </source>
</evidence>
<dbReference type="EMBL" id="JAFJMO010000003">
    <property type="protein sequence ID" value="KAJ8282655.1"/>
    <property type="molecule type" value="Genomic_DNA"/>
</dbReference>
<dbReference type="Proteomes" id="UP001152803">
    <property type="component" value="Unassembled WGS sequence"/>
</dbReference>
<organism evidence="15 16">
    <name type="scientific">Conger conger</name>
    <name type="common">Conger eel</name>
    <name type="synonym">Muraena conger</name>
    <dbReference type="NCBI Taxonomy" id="82655"/>
    <lineage>
        <taxon>Eukaryota</taxon>
        <taxon>Metazoa</taxon>
        <taxon>Chordata</taxon>
        <taxon>Craniata</taxon>
        <taxon>Vertebrata</taxon>
        <taxon>Euteleostomi</taxon>
        <taxon>Actinopterygii</taxon>
        <taxon>Neopterygii</taxon>
        <taxon>Teleostei</taxon>
        <taxon>Anguilliformes</taxon>
        <taxon>Congridae</taxon>
        <taxon>Conger</taxon>
    </lineage>
</organism>
<dbReference type="InterPro" id="IPR036535">
    <property type="entry name" value="STAT_N_sf"/>
</dbReference>
<dbReference type="InterPro" id="IPR013799">
    <property type="entry name" value="STAT_TF_prot_interaction"/>
</dbReference>
<comment type="subcellular location">
    <subcellularLocation>
        <location evidence="2 13">Cytoplasm</location>
    </subcellularLocation>
    <subcellularLocation>
        <location evidence="1 13">Nucleus</location>
    </subcellularLocation>
</comment>
<dbReference type="PROSITE" id="PS50001">
    <property type="entry name" value="SH2"/>
    <property type="match status" value="1"/>
</dbReference>
<dbReference type="OrthoDB" id="19300at2759"/>
<dbReference type="Gene3D" id="3.30.505.10">
    <property type="entry name" value="SH2 domain"/>
    <property type="match status" value="1"/>
</dbReference>
<evidence type="ECO:0000256" key="10">
    <source>
        <dbReference type="ARBA" id="ARBA00023163"/>
    </source>
</evidence>
<evidence type="ECO:0000256" key="6">
    <source>
        <dbReference type="ARBA" id="ARBA00022999"/>
    </source>
</evidence>
<dbReference type="Gene3D" id="2.60.40.630">
    <property type="entry name" value="STAT transcription factor, DNA-binding domain"/>
    <property type="match status" value="1"/>
</dbReference>
<proteinExistence type="inferred from homology"/>
<dbReference type="InterPro" id="IPR048988">
    <property type="entry name" value="STAT_linker"/>
</dbReference>
<gene>
    <name evidence="15" type="ORF">COCON_G00051740</name>
</gene>
<dbReference type="InterPro" id="IPR015988">
    <property type="entry name" value="STAT_TF_CC"/>
</dbReference>
<protein>
    <recommendedName>
        <fullName evidence="13">Signal transducer and activator of transcription</fullName>
    </recommendedName>
</protein>
<dbReference type="FunFam" id="1.10.238.10:FF:000012">
    <property type="entry name" value="Signal transducer and activator of transcription"/>
    <property type="match status" value="1"/>
</dbReference>
<dbReference type="AlphaFoldDB" id="A0A9Q1DVL0"/>
<dbReference type="InterPro" id="IPR008967">
    <property type="entry name" value="p53-like_TF_DNA-bd_sf"/>
</dbReference>
<dbReference type="Pfam" id="PF01017">
    <property type="entry name" value="STAT_alpha"/>
    <property type="match status" value="1"/>
</dbReference>
<dbReference type="SUPFAM" id="SSF49417">
    <property type="entry name" value="p53-like transcription factors"/>
    <property type="match status" value="1"/>
</dbReference>
<dbReference type="Gene3D" id="1.20.1050.20">
    <property type="entry name" value="STAT transcription factor, all-alpha domain"/>
    <property type="match status" value="1"/>
</dbReference>
<dbReference type="SUPFAM" id="SSF47655">
    <property type="entry name" value="STAT"/>
    <property type="match status" value="1"/>
</dbReference>
<dbReference type="GO" id="GO:0003677">
    <property type="term" value="F:DNA binding"/>
    <property type="evidence" value="ECO:0007669"/>
    <property type="project" value="UniProtKB-KW"/>
</dbReference>
<dbReference type="PANTHER" id="PTHR11801">
    <property type="entry name" value="SIGNAL TRANSDUCER AND ACTIVATOR OF TRANSCRIPTION"/>
    <property type="match status" value="1"/>
</dbReference>
<dbReference type="Pfam" id="PF02865">
    <property type="entry name" value="STAT_int"/>
    <property type="match status" value="1"/>
</dbReference>
<dbReference type="SUPFAM" id="SSF55550">
    <property type="entry name" value="SH2 domain"/>
    <property type="match status" value="1"/>
</dbReference>
<dbReference type="GO" id="GO:0005737">
    <property type="term" value="C:cytoplasm"/>
    <property type="evidence" value="ECO:0007669"/>
    <property type="project" value="UniProtKB-SubCell"/>
</dbReference>
<dbReference type="InterPro" id="IPR012345">
    <property type="entry name" value="STAT_TF_DNA-bd_N"/>
</dbReference>
<dbReference type="Pfam" id="PF02864">
    <property type="entry name" value="STAT_bind"/>
    <property type="match status" value="1"/>
</dbReference>
<name>A0A9Q1DVL0_CONCO</name>
<keyword evidence="5 13" id="KW-0597">Phosphoprotein</keyword>
<dbReference type="GO" id="GO:0006955">
    <property type="term" value="P:immune response"/>
    <property type="evidence" value="ECO:0007669"/>
    <property type="project" value="UniProtKB-ARBA"/>
</dbReference>
<evidence type="ECO:0000256" key="7">
    <source>
        <dbReference type="ARBA" id="ARBA00023015"/>
    </source>
</evidence>
<reference evidence="15" key="1">
    <citation type="journal article" date="2023" name="Science">
        <title>Genome structures resolve the early diversification of teleost fishes.</title>
        <authorList>
            <person name="Parey E."/>
            <person name="Louis A."/>
            <person name="Montfort J."/>
            <person name="Bouchez O."/>
            <person name="Roques C."/>
            <person name="Iampietro C."/>
            <person name="Lluch J."/>
            <person name="Castinel A."/>
            <person name="Donnadieu C."/>
            <person name="Desvignes T."/>
            <person name="Floi Bucao C."/>
            <person name="Jouanno E."/>
            <person name="Wen M."/>
            <person name="Mejri S."/>
            <person name="Dirks R."/>
            <person name="Jansen H."/>
            <person name="Henkel C."/>
            <person name="Chen W.J."/>
            <person name="Zahm M."/>
            <person name="Cabau C."/>
            <person name="Klopp C."/>
            <person name="Thompson A.W."/>
            <person name="Robinson-Rechavi M."/>
            <person name="Braasch I."/>
            <person name="Lecointre G."/>
            <person name="Bobe J."/>
            <person name="Postlethwait J.H."/>
            <person name="Berthelot C."/>
            <person name="Roest Crollius H."/>
            <person name="Guiguen Y."/>
        </authorList>
    </citation>
    <scope>NUCLEOTIDE SEQUENCE</scope>
    <source>
        <strain evidence="15">Concon-B</strain>
    </source>
</reference>
<evidence type="ECO:0000313" key="15">
    <source>
        <dbReference type="EMBL" id="KAJ8282655.1"/>
    </source>
</evidence>
<dbReference type="GO" id="GO:0007165">
    <property type="term" value="P:signal transduction"/>
    <property type="evidence" value="ECO:0007669"/>
    <property type="project" value="InterPro"/>
</dbReference>
<keyword evidence="4 13" id="KW-0963">Cytoplasm</keyword>